<feature type="transmembrane region" description="Helical" evidence="2">
    <location>
        <begin position="62"/>
        <end position="82"/>
    </location>
</feature>
<protein>
    <submittedName>
        <fullName evidence="3">Uncharacterized protein</fullName>
    </submittedName>
</protein>
<keyword evidence="4" id="KW-1185">Reference proteome</keyword>
<evidence type="ECO:0000313" key="4">
    <source>
        <dbReference type="Proteomes" id="UP001283109"/>
    </source>
</evidence>
<feature type="transmembrane region" description="Helical" evidence="2">
    <location>
        <begin position="134"/>
        <end position="156"/>
    </location>
</feature>
<evidence type="ECO:0000256" key="2">
    <source>
        <dbReference type="SAM" id="Phobius"/>
    </source>
</evidence>
<keyword evidence="2" id="KW-0812">Transmembrane</keyword>
<gene>
    <name evidence="3" type="ORF">R8Z58_05830</name>
</gene>
<reference evidence="3 4" key="1">
    <citation type="submission" date="2023-11" db="EMBL/GenBank/DDBJ databases">
        <title>Draft genome sequence of Microbacterium arthrosphaerae JCM 30492.</title>
        <authorList>
            <person name="Zhang G."/>
            <person name="Ding Y."/>
        </authorList>
    </citation>
    <scope>NUCLEOTIDE SEQUENCE [LARGE SCALE GENOMIC DNA]</scope>
    <source>
        <strain evidence="3 4">JCM 30492</strain>
    </source>
</reference>
<organism evidence="3 4">
    <name type="scientific">Microbacterium arthrosphaerae</name>
    <dbReference type="NCBI Taxonomy" id="792652"/>
    <lineage>
        <taxon>Bacteria</taxon>
        <taxon>Bacillati</taxon>
        <taxon>Actinomycetota</taxon>
        <taxon>Actinomycetes</taxon>
        <taxon>Micrococcales</taxon>
        <taxon>Microbacteriaceae</taxon>
        <taxon>Microbacterium</taxon>
    </lineage>
</organism>
<name>A0ABU4GYY7_9MICO</name>
<feature type="region of interest" description="Disordered" evidence="1">
    <location>
        <begin position="265"/>
        <end position="319"/>
    </location>
</feature>
<proteinExistence type="predicted"/>
<keyword evidence="2" id="KW-1133">Transmembrane helix</keyword>
<keyword evidence="2" id="KW-0472">Membrane</keyword>
<comment type="caution">
    <text evidence="3">The sequence shown here is derived from an EMBL/GenBank/DDBJ whole genome shotgun (WGS) entry which is preliminary data.</text>
</comment>
<accession>A0ABU4GYY7</accession>
<feature type="compositionally biased region" description="Low complexity" evidence="1">
    <location>
        <begin position="199"/>
        <end position="216"/>
    </location>
</feature>
<dbReference type="EMBL" id="JAWQEV010000002">
    <property type="protein sequence ID" value="MDW4572297.1"/>
    <property type="molecule type" value="Genomic_DNA"/>
</dbReference>
<feature type="compositionally biased region" description="Low complexity" evidence="1">
    <location>
        <begin position="265"/>
        <end position="277"/>
    </location>
</feature>
<evidence type="ECO:0000256" key="1">
    <source>
        <dbReference type="SAM" id="MobiDB-lite"/>
    </source>
</evidence>
<sequence>MTDAQQDGNIDEAVTTEEPPQYGVGPFSIREVALLGTWFVAFVVSFFPIIDLDRVWASVWTSGIQWVLTIGVPTVAVFLIVLRRLSPEGIRRVGSLGIDQFASVAFSVSAVVWLSILWDSFVSLANDSFFVSTWVVWVELILMLAGVVLTVCAPLIPPFAEDFRGRPELPAHRNARPVRRVSPRPVVARPDRAADDDFQPYAQGAAPTAAGAPYGAEQAGPYASENAAPYAAENSAYRTPVVDAPQAPDAGDAVTTVIPVDEAVSAPAPAEPATSVEDATPAARTTTEDTPAIAEPVQTRESFEQVENPSSTVEPAAATAPQHQAFWALVPEERDVVDEIGIPVFRIGPTAWALVIEDRGDAFVVRHEDGRIGYLHDVSGVTRG</sequence>
<evidence type="ECO:0000313" key="3">
    <source>
        <dbReference type="EMBL" id="MDW4572297.1"/>
    </source>
</evidence>
<feature type="transmembrane region" description="Helical" evidence="2">
    <location>
        <begin position="32"/>
        <end position="50"/>
    </location>
</feature>
<dbReference type="Proteomes" id="UP001283109">
    <property type="component" value="Unassembled WGS sequence"/>
</dbReference>
<dbReference type="RefSeq" id="WP_318352840.1">
    <property type="nucleotide sequence ID" value="NZ_JAWQEV010000002.1"/>
</dbReference>
<feature type="region of interest" description="Disordered" evidence="1">
    <location>
        <begin position="174"/>
        <end position="216"/>
    </location>
</feature>
<feature type="transmembrane region" description="Helical" evidence="2">
    <location>
        <begin position="94"/>
        <end position="114"/>
    </location>
</feature>